<protein>
    <recommendedName>
        <fullName evidence="3">DUF2922 family protein</fullName>
    </recommendedName>
</protein>
<evidence type="ECO:0008006" key="3">
    <source>
        <dbReference type="Google" id="ProtNLM"/>
    </source>
</evidence>
<dbReference type="InterPro" id="IPR021321">
    <property type="entry name" value="DUF2922"/>
</dbReference>
<accession>A0A285U643</accession>
<evidence type="ECO:0000313" key="1">
    <source>
        <dbReference type="EMBL" id="SOC37193.1"/>
    </source>
</evidence>
<reference evidence="2" key="1">
    <citation type="submission" date="2017-08" db="EMBL/GenBank/DDBJ databases">
        <authorList>
            <person name="Varghese N."/>
            <person name="Submissions S."/>
        </authorList>
    </citation>
    <scope>NUCLEOTIDE SEQUENCE [LARGE SCALE GENOMIC DNA]</scope>
    <source>
        <strain evidence="2">JC23</strain>
    </source>
</reference>
<gene>
    <name evidence="1" type="ORF">SAMN05877842_10385</name>
</gene>
<dbReference type="Pfam" id="PF11148">
    <property type="entry name" value="DUF2922"/>
    <property type="match status" value="1"/>
</dbReference>
<name>A0A285U643_9BACL</name>
<proteinExistence type="predicted"/>
<dbReference type="AlphaFoldDB" id="A0A285U643"/>
<dbReference type="EMBL" id="OBQC01000003">
    <property type="protein sequence ID" value="SOC37193.1"/>
    <property type="molecule type" value="Genomic_DNA"/>
</dbReference>
<dbReference type="Proteomes" id="UP000219252">
    <property type="component" value="Unassembled WGS sequence"/>
</dbReference>
<dbReference type="OrthoDB" id="2454247at2"/>
<dbReference type="RefSeq" id="WP_097148733.1">
    <property type="nucleotide sequence ID" value="NZ_OBQC01000003.1"/>
</dbReference>
<keyword evidence="2" id="KW-1185">Reference proteome</keyword>
<evidence type="ECO:0000313" key="2">
    <source>
        <dbReference type="Proteomes" id="UP000219252"/>
    </source>
</evidence>
<sequence>MALNLEMRFNTANGKTLTLTVSEPKEDITPAEVATVMQTIIDQDVFHSEGFALVSINQARIVERNVSELELV</sequence>
<organism evidence="1 2">
    <name type="scientific">Ureibacillus acetophenoni</name>
    <dbReference type="NCBI Taxonomy" id="614649"/>
    <lineage>
        <taxon>Bacteria</taxon>
        <taxon>Bacillati</taxon>
        <taxon>Bacillota</taxon>
        <taxon>Bacilli</taxon>
        <taxon>Bacillales</taxon>
        <taxon>Caryophanaceae</taxon>
        <taxon>Ureibacillus</taxon>
    </lineage>
</organism>